<dbReference type="SUPFAM" id="SSF53756">
    <property type="entry name" value="UDP-Glycosyltransferase/glycogen phosphorylase"/>
    <property type="match status" value="1"/>
</dbReference>
<keyword evidence="8" id="KW-0732">Signal</keyword>
<dbReference type="VEuPathDB" id="TriTrypDB:LdCL_300010600"/>
<comment type="similarity">
    <text evidence="2">Belongs to the ALG14 family.</text>
</comment>
<keyword evidence="7" id="KW-0472">Membrane</keyword>
<gene>
    <name evidence="10" type="ORF">LdCL_300010600</name>
    <name evidence="11" type="ORF">LDHU3_30.0730</name>
</gene>
<feature type="chain" id="PRO_5044599589" description="UDP-N-acetylglucosamine transferase subunit ALG14" evidence="8">
    <location>
        <begin position="24"/>
        <end position="437"/>
    </location>
</feature>
<dbReference type="PANTHER" id="PTHR12154:SF4">
    <property type="entry name" value="UDP-N-ACETYLGLUCOSAMINE TRANSFERASE SUBUNIT ALG14 HOMOLOG"/>
    <property type="match status" value="1"/>
</dbReference>
<dbReference type="InterPro" id="IPR013969">
    <property type="entry name" value="Oligosacch_biosynth_Alg14"/>
</dbReference>
<evidence type="ECO:0000313" key="12">
    <source>
        <dbReference type="Proteomes" id="UP000274082"/>
    </source>
</evidence>
<dbReference type="GO" id="GO:0043541">
    <property type="term" value="C:UDP-N-acetylglucosamine transferase complex"/>
    <property type="evidence" value="ECO:0007669"/>
    <property type="project" value="TreeGrafter"/>
</dbReference>
<reference evidence="11" key="2">
    <citation type="submission" date="2020-06" db="EMBL/GenBank/DDBJ databases">
        <authorList>
            <person name="Camacho E."/>
            <person name="Gonzalez-de la Fuente S."/>
            <person name="Rastrojo A."/>
            <person name="Peiro-Pastor R."/>
            <person name="Solana JC."/>
            <person name="Tabera L."/>
            <person name="Gamarro F."/>
            <person name="Carrasco-Ramiro F."/>
            <person name="Requena JM."/>
            <person name="Aguado B."/>
        </authorList>
    </citation>
    <scope>NUCLEOTIDE SEQUENCE</scope>
</reference>
<dbReference type="GO" id="GO:0004577">
    <property type="term" value="F:N-acetylglucosaminyldiphosphodolichol N-acetylglucosaminyltransferase activity"/>
    <property type="evidence" value="ECO:0007669"/>
    <property type="project" value="TreeGrafter"/>
</dbReference>
<dbReference type="EMBL" id="LR812650">
    <property type="protein sequence ID" value="CAC5432072.1"/>
    <property type="molecule type" value="Genomic_DNA"/>
</dbReference>
<accession>A0A3Q8IBT8</accession>
<keyword evidence="4" id="KW-0812">Transmembrane</keyword>
<dbReference type="AlphaFoldDB" id="A0A3Q8IBT8"/>
<dbReference type="PANTHER" id="PTHR12154">
    <property type="entry name" value="GLYCOSYL TRANSFERASE-RELATED"/>
    <property type="match status" value="1"/>
</dbReference>
<dbReference type="InterPro" id="IPR007235">
    <property type="entry name" value="Glyco_trans_28_C"/>
</dbReference>
<keyword evidence="6" id="KW-1133">Transmembrane helix</keyword>
<sequence>MWFLAALLLGSAFLASLWHSVVRYVPLAMRSPHRGAMKVGVVLGSGGHTSEMLRAITELPLSYWLDTRPFYVVSATDPHSASLASQLEQQRFERRVVVHTIPRAREVGQSYLTSIITTIRATLACFRLVCAEKPDVLLTNGPGVCVPVIVAAVCVASCAPWWYGRPAIVYMESFTCVSHLSLTGCLLAPWLADVFTVHWRALERAVTRRRRRGTLVHVGSETARVTDGAPHRLRSLAAEQEAYALVTVGSTKFSSLVQAVLQPGVCAALHQRFGIKRLYVQHGTAEVVAPPEATLLPALPTAAGADASHPTQQWSCGGLLVEAFPYRPCLEAVIRGATLVITHAGAGTILEGLQAQRPLVVVPNRQLMSDHQLDLAEALANGGFLFCVQVGELAERLPLLDLTTLRPHGGMDAAQLQEALRLVLTGHSASGERAKAE</sequence>
<evidence type="ECO:0000256" key="2">
    <source>
        <dbReference type="ARBA" id="ARBA00009731"/>
    </source>
</evidence>
<dbReference type="Proteomes" id="UP000601710">
    <property type="component" value="Chromosome 30"/>
</dbReference>
<evidence type="ECO:0000256" key="4">
    <source>
        <dbReference type="ARBA" id="ARBA00022692"/>
    </source>
</evidence>
<comment type="subcellular location">
    <subcellularLocation>
        <location evidence="1">Endoplasmic reticulum membrane</location>
        <topology evidence="1">Single-pass membrane protein</topology>
    </subcellularLocation>
</comment>
<evidence type="ECO:0000256" key="7">
    <source>
        <dbReference type="ARBA" id="ARBA00023136"/>
    </source>
</evidence>
<evidence type="ECO:0000313" key="11">
    <source>
        <dbReference type="EMBL" id="CAC5432072.1"/>
    </source>
</evidence>
<evidence type="ECO:0000256" key="1">
    <source>
        <dbReference type="ARBA" id="ARBA00004389"/>
    </source>
</evidence>
<dbReference type="OrthoDB" id="17098at2759"/>
<name>A0A3Q8IBT8_LEIDO</name>
<protein>
    <recommendedName>
        <fullName evidence="3">UDP-N-acetylglucosamine transferase subunit ALG14</fullName>
    </recommendedName>
</protein>
<dbReference type="Gene3D" id="3.40.50.2000">
    <property type="entry name" value="Glycogen Phosphorylase B"/>
    <property type="match status" value="2"/>
</dbReference>
<evidence type="ECO:0000256" key="8">
    <source>
        <dbReference type="SAM" id="SignalP"/>
    </source>
</evidence>
<dbReference type="VEuPathDB" id="TriTrypDB:LDHU3_30.0730"/>
<dbReference type="Pfam" id="PF08660">
    <property type="entry name" value="Alg14"/>
    <property type="match status" value="1"/>
</dbReference>
<feature type="signal peptide" evidence="8">
    <location>
        <begin position="1"/>
        <end position="23"/>
    </location>
</feature>
<dbReference type="EMBL" id="CP029529">
    <property type="protein sequence ID" value="AYU80851.1"/>
    <property type="molecule type" value="Genomic_DNA"/>
</dbReference>
<evidence type="ECO:0000313" key="10">
    <source>
        <dbReference type="EMBL" id="AYU80851.1"/>
    </source>
</evidence>
<keyword evidence="12" id="KW-1185">Reference proteome</keyword>
<proteinExistence type="inferred from homology"/>
<evidence type="ECO:0000256" key="3">
    <source>
        <dbReference type="ARBA" id="ARBA00017467"/>
    </source>
</evidence>
<evidence type="ECO:0000256" key="6">
    <source>
        <dbReference type="ARBA" id="ARBA00022989"/>
    </source>
</evidence>
<evidence type="ECO:0000259" key="9">
    <source>
        <dbReference type="Pfam" id="PF04101"/>
    </source>
</evidence>
<keyword evidence="5" id="KW-0256">Endoplasmic reticulum</keyword>
<reference evidence="10 12" key="1">
    <citation type="journal article" date="2018" name="Sci. Rep.">
        <title>A complete Leishmania donovani reference genome identifies novel genetic variations associated with virulence.</title>
        <authorList>
            <person name="Lypaczewski P."/>
            <person name="Hoshizaki J."/>
            <person name="Zhang W.-W."/>
            <person name="McCall L.-I."/>
            <person name="Torcivia-Rodriguez J."/>
            <person name="Simonyan V."/>
            <person name="Kaur A."/>
            <person name="Dewar K."/>
            <person name="Matlashewski G."/>
        </authorList>
    </citation>
    <scope>NUCLEOTIDE SEQUENCE [LARGE SCALE GENOMIC DNA]</scope>
    <source>
        <strain evidence="10 12">LdCL</strain>
    </source>
</reference>
<dbReference type="Pfam" id="PF04101">
    <property type="entry name" value="Glyco_tran_28_C"/>
    <property type="match status" value="1"/>
</dbReference>
<dbReference type="VEuPathDB" id="TriTrypDB:LdBPK_300550.1"/>
<keyword evidence="10" id="KW-0808">Transferase</keyword>
<dbReference type="Proteomes" id="UP000274082">
    <property type="component" value="Chromosome 30"/>
</dbReference>
<organism evidence="10 12">
    <name type="scientific">Leishmania donovani</name>
    <dbReference type="NCBI Taxonomy" id="5661"/>
    <lineage>
        <taxon>Eukaryota</taxon>
        <taxon>Discoba</taxon>
        <taxon>Euglenozoa</taxon>
        <taxon>Kinetoplastea</taxon>
        <taxon>Metakinetoplastina</taxon>
        <taxon>Trypanosomatida</taxon>
        <taxon>Trypanosomatidae</taxon>
        <taxon>Leishmaniinae</taxon>
        <taxon>Leishmania</taxon>
    </lineage>
</organism>
<feature type="domain" description="Glycosyl transferase family 28 C-terminal" evidence="9">
    <location>
        <begin position="245"/>
        <end position="393"/>
    </location>
</feature>
<evidence type="ECO:0000256" key="5">
    <source>
        <dbReference type="ARBA" id="ARBA00022824"/>
    </source>
</evidence>
<dbReference type="GO" id="GO:0006488">
    <property type="term" value="P:dolichol-linked oligosaccharide biosynthetic process"/>
    <property type="evidence" value="ECO:0007669"/>
    <property type="project" value="InterPro"/>
</dbReference>